<feature type="compositionally biased region" description="Pro residues" evidence="1">
    <location>
        <begin position="1"/>
        <end position="10"/>
    </location>
</feature>
<sequence length="578" mass="63551">MRPPGQPPPLDANLSMGGIRSGPPLSTGTLASPVSRDPAEGDDQHPSDDPPVWHRGNPVKILNFSKPYRTRPPRKNRKTRPRRGKFWGKMCEQFNFSGSSAWHLAMPCGGERCRAQFHVPHRFETVFTCAECAPGTGENKALGRAGSCGAPIASPAHVPDAPPFLFLCAACSTRTTATSGPRAMSLRKLVFWGMWSQLAIYCHYISPASREHETDWHAPSHGVGSPERPPRVFIVAGHHVVDAWVRENTQLPSMFEGRKLFILPKFVPLEMPHDHVRQTAELPTRLTSKNQVLEYVRSHGVHAADARPLYRNPANPVFCGKWSLSVCRADQAKLKALSGVKRVSQCAVAGLVGRVQAVTSDGTSIPACSRGARWVCEHGTPLLPADLPTQDMGGWKGIKDCVEDIVRVGEEQFGCVRATYTDRDYMPARVVRALLAGLRGGEGMRAPVETTVVRGEGGKVVDVITEPEKVQETWAQYYEAFAEKRQCDVMAEAPREPRTRVRGLVDPISEGELWEVINRMHNGKATGPDRLNAELLKQLPSGVVGWLAGRVSEMIRTANVPAELKSWQGGCKMRSCKI</sequence>
<gene>
    <name evidence="2" type="ORF">PAPYR_5811</name>
</gene>
<dbReference type="Proteomes" id="UP001141327">
    <property type="component" value="Unassembled WGS sequence"/>
</dbReference>
<proteinExistence type="predicted"/>
<keyword evidence="3" id="KW-1185">Reference proteome</keyword>
<reference evidence="2" key="1">
    <citation type="journal article" date="2022" name="bioRxiv">
        <title>Genomics of Preaxostyla Flagellates Illuminates Evolutionary Transitions and the Path Towards Mitochondrial Loss.</title>
        <authorList>
            <person name="Novak L.V.F."/>
            <person name="Treitli S.C."/>
            <person name="Pyrih J."/>
            <person name="Halakuc P."/>
            <person name="Pipaliya S.V."/>
            <person name="Vacek V."/>
            <person name="Brzon O."/>
            <person name="Soukal P."/>
            <person name="Eme L."/>
            <person name="Dacks J.B."/>
            <person name="Karnkowska A."/>
            <person name="Elias M."/>
            <person name="Hampl V."/>
        </authorList>
    </citation>
    <scope>NUCLEOTIDE SEQUENCE</scope>
    <source>
        <strain evidence="2">RCP-MX</strain>
    </source>
</reference>
<evidence type="ECO:0000313" key="2">
    <source>
        <dbReference type="EMBL" id="KAJ4458423.1"/>
    </source>
</evidence>
<accession>A0ABQ8UHZ2</accession>
<comment type="caution">
    <text evidence="2">The sequence shown here is derived from an EMBL/GenBank/DDBJ whole genome shotgun (WGS) entry which is preliminary data.</text>
</comment>
<name>A0ABQ8UHZ2_9EUKA</name>
<organism evidence="2 3">
    <name type="scientific">Paratrimastix pyriformis</name>
    <dbReference type="NCBI Taxonomy" id="342808"/>
    <lineage>
        <taxon>Eukaryota</taxon>
        <taxon>Metamonada</taxon>
        <taxon>Preaxostyla</taxon>
        <taxon>Paratrimastigidae</taxon>
        <taxon>Paratrimastix</taxon>
    </lineage>
</organism>
<evidence type="ECO:0000313" key="3">
    <source>
        <dbReference type="Proteomes" id="UP001141327"/>
    </source>
</evidence>
<feature type="compositionally biased region" description="Basic residues" evidence="1">
    <location>
        <begin position="68"/>
        <end position="84"/>
    </location>
</feature>
<feature type="region of interest" description="Disordered" evidence="1">
    <location>
        <begin position="1"/>
        <end position="84"/>
    </location>
</feature>
<dbReference type="EMBL" id="JAPMOS010000029">
    <property type="protein sequence ID" value="KAJ4458423.1"/>
    <property type="molecule type" value="Genomic_DNA"/>
</dbReference>
<evidence type="ECO:0000256" key="1">
    <source>
        <dbReference type="SAM" id="MobiDB-lite"/>
    </source>
</evidence>
<feature type="compositionally biased region" description="Basic and acidic residues" evidence="1">
    <location>
        <begin position="37"/>
        <end position="52"/>
    </location>
</feature>
<protein>
    <submittedName>
        <fullName evidence="2">Uncharacterized protein</fullName>
    </submittedName>
</protein>